<evidence type="ECO:0000256" key="1">
    <source>
        <dbReference type="ARBA" id="ARBA00004123"/>
    </source>
</evidence>
<dbReference type="InterPro" id="IPR003380">
    <property type="entry name" value="SKI/SNO/DAC"/>
</dbReference>
<reference evidence="6" key="1">
    <citation type="journal article" date="2014" name="Nat. Genet.">
        <title>Genome and transcriptome of the porcine whipworm Trichuris suis.</title>
        <authorList>
            <person name="Jex A.R."/>
            <person name="Nejsum P."/>
            <person name="Schwarz E.M."/>
            <person name="Hu L."/>
            <person name="Young N.D."/>
            <person name="Hall R.S."/>
            <person name="Korhonen P.K."/>
            <person name="Liao S."/>
            <person name="Thamsborg S."/>
            <person name="Xia J."/>
            <person name="Xu P."/>
            <person name="Wang S."/>
            <person name="Scheerlinck J.P."/>
            <person name="Hofmann A."/>
            <person name="Sternberg P.W."/>
            <person name="Wang J."/>
            <person name="Gasser R.B."/>
        </authorList>
    </citation>
    <scope>NUCLEOTIDE SEQUENCE [LARGE SCALE GENOMIC DNA]</scope>
    <source>
        <strain evidence="6">DCEP-RM93F</strain>
    </source>
</reference>
<dbReference type="GO" id="GO:0000978">
    <property type="term" value="F:RNA polymerase II cis-regulatory region sequence-specific DNA binding"/>
    <property type="evidence" value="ECO:0007669"/>
    <property type="project" value="TreeGrafter"/>
</dbReference>
<dbReference type="FunFam" id="3.10.260.20:FF:000001">
    <property type="entry name" value="Dachshund homolog 1"/>
    <property type="match status" value="1"/>
</dbReference>
<feature type="domain" description="SKI/SNO/DAC" evidence="5">
    <location>
        <begin position="117"/>
        <end position="214"/>
    </location>
</feature>
<organism evidence="6">
    <name type="scientific">Trichuris suis</name>
    <name type="common">pig whipworm</name>
    <dbReference type="NCBI Taxonomy" id="68888"/>
    <lineage>
        <taxon>Eukaryota</taxon>
        <taxon>Metazoa</taxon>
        <taxon>Ecdysozoa</taxon>
        <taxon>Nematoda</taxon>
        <taxon>Enoplea</taxon>
        <taxon>Dorylaimia</taxon>
        <taxon>Trichinellida</taxon>
        <taxon>Trichuridae</taxon>
        <taxon>Trichuris</taxon>
    </lineage>
</organism>
<name>A0A085NJQ9_9BILA</name>
<evidence type="ECO:0000256" key="2">
    <source>
        <dbReference type="ARBA" id="ARBA00023242"/>
    </source>
</evidence>
<keyword evidence="4" id="KW-0175">Coiled coil</keyword>
<evidence type="ECO:0000313" key="6">
    <source>
        <dbReference type="EMBL" id="KFD69705.1"/>
    </source>
</evidence>
<dbReference type="SUPFAM" id="SSF46955">
    <property type="entry name" value="Putative DNA-binding domain"/>
    <property type="match status" value="1"/>
</dbReference>
<dbReference type="PANTHER" id="PTHR12577:SF6">
    <property type="entry name" value="DACHSHUND, ISOFORM B"/>
    <property type="match status" value="1"/>
</dbReference>
<gene>
    <name evidence="6" type="ORF">M514_10620</name>
</gene>
<dbReference type="GO" id="GO:0000981">
    <property type="term" value="F:DNA-binding transcription factor activity, RNA polymerase II-specific"/>
    <property type="evidence" value="ECO:0007669"/>
    <property type="project" value="TreeGrafter"/>
</dbReference>
<dbReference type="Gene3D" id="3.10.260.20">
    <property type="entry name" value="Ski"/>
    <property type="match status" value="1"/>
</dbReference>
<sequence length="540" mass="59394">MAGHGNVPLMEMSAISFDVAFLGRPQLVQTMAGIKRRHVCPVGKCRRRKETNEKKGPIFARWPLSGMKRSPMDAADTTKAHTSTLNDPFDLRRGVSGVDFFTGHPMAPDRFNQTLQSAEAEAEIVEYRGQKVAAFQSDEDMLLCLPQAYELFLKHLVGGLHTVYTKLKRLDIVPIVCNVEQVRALRSIGAIQPGVNRCKLISCADFDLLYEDCASSNSRPGRPPKRSNYDSVYQTQMKRPTLMPSPEIYATNSAIGANKKLNLNDGDQGNSPGCSGTGNSVVNGYPISTLGGFIGATGFGQQLFPLFPIAAQQMLVNQLLTNAGQTSLSASPSMPSSSVTRSSVDAEARKFDLCTFDRGRFAEANPKEELPFLKNRVPWTGNSQEASRRSYSNSEWSANVGNDCSLEHLLVGISGMVELAIASAKRQDEQARKEKEEALKALREEKERRARLELVVKEKERLQKTCVLRIRHLKKVIGQLKVQFKSARRSSCSPATVDTSDGLSLSPEEQQLKDACIADDRWVKSETDEGCDSPSASVSS</sequence>
<dbReference type="PANTHER" id="PTHR12577">
    <property type="entry name" value="DACHSHUND"/>
    <property type="match status" value="1"/>
</dbReference>
<dbReference type="InterPro" id="IPR037000">
    <property type="entry name" value="Ski_DNA-bd_sf"/>
</dbReference>
<feature type="coiled-coil region" evidence="4">
    <location>
        <begin position="421"/>
        <end position="462"/>
    </location>
</feature>
<dbReference type="GO" id="GO:0005667">
    <property type="term" value="C:transcription regulator complex"/>
    <property type="evidence" value="ECO:0007669"/>
    <property type="project" value="TreeGrafter"/>
</dbReference>
<dbReference type="InterPro" id="IPR009061">
    <property type="entry name" value="DNA-bd_dom_put_sf"/>
</dbReference>
<keyword evidence="2" id="KW-0539">Nucleus</keyword>
<evidence type="ECO:0000259" key="5">
    <source>
        <dbReference type="Pfam" id="PF02437"/>
    </source>
</evidence>
<dbReference type="Pfam" id="PF02437">
    <property type="entry name" value="Ski_Sno_DHD"/>
    <property type="match status" value="1"/>
</dbReference>
<protein>
    <recommendedName>
        <fullName evidence="5">SKI/SNO/DAC domain-containing protein</fullName>
    </recommendedName>
</protein>
<dbReference type="InterPro" id="IPR052417">
    <property type="entry name" value="Dachshund_domain"/>
</dbReference>
<dbReference type="Proteomes" id="UP000030758">
    <property type="component" value="Unassembled WGS sequence"/>
</dbReference>
<evidence type="ECO:0000256" key="3">
    <source>
        <dbReference type="ARBA" id="ARBA00038192"/>
    </source>
</evidence>
<accession>A0A085NJQ9</accession>
<comment type="subcellular location">
    <subcellularLocation>
        <location evidence="1">Nucleus</location>
    </subcellularLocation>
</comment>
<dbReference type="EMBL" id="KL367493">
    <property type="protein sequence ID" value="KFD69705.1"/>
    <property type="molecule type" value="Genomic_DNA"/>
</dbReference>
<evidence type="ECO:0000256" key="4">
    <source>
        <dbReference type="SAM" id="Coils"/>
    </source>
</evidence>
<dbReference type="AlphaFoldDB" id="A0A085NJQ9"/>
<dbReference type="GO" id="GO:0005634">
    <property type="term" value="C:nucleus"/>
    <property type="evidence" value="ECO:0007669"/>
    <property type="project" value="UniProtKB-SubCell"/>
</dbReference>
<proteinExistence type="inferred from homology"/>
<comment type="similarity">
    <text evidence="3">Belongs to the DACH/dachshund family.</text>
</comment>
<dbReference type="CDD" id="cd21081">
    <property type="entry name" value="DHD_Dac"/>
    <property type="match status" value="1"/>
</dbReference>